<evidence type="ECO:0000313" key="2">
    <source>
        <dbReference type="EMBL" id="OPJ61818.1"/>
    </source>
</evidence>
<dbReference type="NCBIfam" id="TIGR02888">
    <property type="entry name" value="spore_YlmC_YmxH"/>
    <property type="match status" value="1"/>
</dbReference>
<proteinExistence type="predicted"/>
<dbReference type="Gene3D" id="2.30.30.240">
    <property type="entry name" value="PRC-barrel domain"/>
    <property type="match status" value="1"/>
</dbReference>
<reference evidence="2 3" key="1">
    <citation type="submission" date="2017-03" db="EMBL/GenBank/DDBJ databases">
        <title>Genome sequence of Clostridium oryzae DSM 28571.</title>
        <authorList>
            <person name="Poehlein A."/>
            <person name="Daniel R."/>
        </authorList>
    </citation>
    <scope>NUCLEOTIDE SEQUENCE [LARGE SCALE GENOMIC DNA]</scope>
    <source>
        <strain evidence="2 3">DSM 28571</strain>
    </source>
</reference>
<dbReference type="PANTHER" id="PTHR40061">
    <property type="entry name" value="SPORULATION PROTEIN YLMC-RELATED"/>
    <property type="match status" value="1"/>
</dbReference>
<evidence type="ECO:0000313" key="3">
    <source>
        <dbReference type="Proteomes" id="UP000190080"/>
    </source>
</evidence>
<protein>
    <submittedName>
        <fullName evidence="2">PRC-barrel domain protein</fullName>
    </submittedName>
</protein>
<gene>
    <name evidence="2" type="ORF">CLORY_21240</name>
</gene>
<dbReference type="Proteomes" id="UP000190080">
    <property type="component" value="Unassembled WGS sequence"/>
</dbReference>
<feature type="domain" description="PRC-barrel" evidence="1">
    <location>
        <begin position="11"/>
        <end position="90"/>
    </location>
</feature>
<dbReference type="InterPro" id="IPR027275">
    <property type="entry name" value="PRC-brl_dom"/>
</dbReference>
<dbReference type="AlphaFoldDB" id="A0A1V4IP76"/>
<dbReference type="STRING" id="1450648.CLORY_21240"/>
<evidence type="ECO:0000259" key="1">
    <source>
        <dbReference type="Pfam" id="PF05239"/>
    </source>
</evidence>
<dbReference type="InterPro" id="IPR011033">
    <property type="entry name" value="PRC_barrel-like_sf"/>
</dbReference>
<dbReference type="PANTHER" id="PTHR40061:SF1">
    <property type="entry name" value="SPORULATION PROTEIN YLMC-RELATED"/>
    <property type="match status" value="1"/>
</dbReference>
<dbReference type="SUPFAM" id="SSF50346">
    <property type="entry name" value="PRC-barrel domain"/>
    <property type="match status" value="1"/>
</dbReference>
<dbReference type="InterPro" id="IPR014238">
    <property type="entry name" value="Spore_YlmC/YmxH"/>
</dbReference>
<dbReference type="EMBL" id="MZGV01000019">
    <property type="protein sequence ID" value="OPJ61818.1"/>
    <property type="molecule type" value="Genomic_DNA"/>
</dbReference>
<organism evidence="2 3">
    <name type="scientific">Clostridium oryzae</name>
    <dbReference type="NCBI Taxonomy" id="1450648"/>
    <lineage>
        <taxon>Bacteria</taxon>
        <taxon>Bacillati</taxon>
        <taxon>Bacillota</taxon>
        <taxon>Clostridia</taxon>
        <taxon>Eubacteriales</taxon>
        <taxon>Clostridiaceae</taxon>
        <taxon>Clostridium</taxon>
    </lineage>
</organism>
<name>A0A1V4IP76_9CLOT</name>
<dbReference type="Pfam" id="PF05239">
    <property type="entry name" value="PRC"/>
    <property type="match status" value="1"/>
</dbReference>
<sequence>MKGVIGLDNNVKFYSEIERYEIININDGEKYNYVGNNDLIIDEDGNLKYIILNKNYNKFKIFNNNEFIEVPWDCVRKIGSKTIIIDADEQLMKKTKL</sequence>
<accession>A0A1V4IP76</accession>
<keyword evidence="3" id="KW-1185">Reference proteome</keyword>
<comment type="caution">
    <text evidence="2">The sequence shown here is derived from an EMBL/GenBank/DDBJ whole genome shotgun (WGS) entry which is preliminary data.</text>
</comment>